<organism evidence="8 9">
    <name type="scientific">Streptomyces calidiresistens</name>
    <dbReference type="NCBI Taxonomy" id="1485586"/>
    <lineage>
        <taxon>Bacteria</taxon>
        <taxon>Bacillati</taxon>
        <taxon>Actinomycetota</taxon>
        <taxon>Actinomycetes</taxon>
        <taxon>Kitasatosporales</taxon>
        <taxon>Streptomycetaceae</taxon>
        <taxon>Streptomyces</taxon>
    </lineage>
</organism>
<dbReference type="PANTHER" id="PTHR23501:SF154">
    <property type="entry name" value="MULTIDRUG-EFFLUX TRANSPORTER RV1634-RELATED"/>
    <property type="match status" value="1"/>
</dbReference>
<sequence>MSHVEAGADAARTAGTPGHPGTAVPDHPPGGVLSAPYRALTLGSVSVILLIAFEAMAVGTAMPAAAAQLDGLGLYAFAFAAFFTTSLLGMVLSGQWCDRNGPVAPVITGIAIFCTGLLLAGGAQTMLMLILGRAGQGFGSGLIIVALYVVVRRAYPDHLRPSALAAFASAWVIPSMVGPVISGTVTERFGWRWVFLGITVLVVLPLLVMLPPMRRAASGPTPGEPPGRFDARGLRLAGAIAIGAALLQFGGQELRWWSLVPAVIGAALLVPSALRLLPTGTFRSARGMPSAILLRGLVSASFLSAESFVPLLLVTQRGLSYTQAGLAIAAGGLTWALGSFTQSRPAAEPHRLLLMRVGTVLVPVGVATTPLVLLETVPVWLPVITLALACYGMGLIISSVGVLVLRFSEPAQVGGNISSLQVCDALANVVTLTVVGSAFAALGGSTAALAEGERAADAQIAPGAFLVVYVVTTLLALVAIPVAGRLIPRGAAGDDGSAPGRAPERVPGGGPAEVPAGSPAKGEHTRTGDADADSDGAAVVRDATGRAAPPGPAPRPGPGDA</sequence>
<feature type="compositionally biased region" description="Pro residues" evidence="5">
    <location>
        <begin position="549"/>
        <end position="561"/>
    </location>
</feature>
<feature type="transmembrane region" description="Helical" evidence="6">
    <location>
        <begin position="193"/>
        <end position="212"/>
    </location>
</feature>
<dbReference type="Proteomes" id="UP000530234">
    <property type="component" value="Unassembled WGS sequence"/>
</dbReference>
<keyword evidence="9" id="KW-1185">Reference proteome</keyword>
<feature type="transmembrane region" description="Helical" evidence="6">
    <location>
        <begin position="297"/>
        <end position="315"/>
    </location>
</feature>
<evidence type="ECO:0000256" key="5">
    <source>
        <dbReference type="SAM" id="MobiDB-lite"/>
    </source>
</evidence>
<feature type="transmembrane region" description="Helical" evidence="6">
    <location>
        <begin position="127"/>
        <end position="151"/>
    </location>
</feature>
<dbReference type="InterPro" id="IPR020846">
    <property type="entry name" value="MFS_dom"/>
</dbReference>
<evidence type="ECO:0000313" key="9">
    <source>
        <dbReference type="Proteomes" id="UP000530234"/>
    </source>
</evidence>
<evidence type="ECO:0000256" key="6">
    <source>
        <dbReference type="SAM" id="Phobius"/>
    </source>
</evidence>
<dbReference type="EMBL" id="VKHS01000274">
    <property type="protein sequence ID" value="MBB0230396.1"/>
    <property type="molecule type" value="Genomic_DNA"/>
</dbReference>
<dbReference type="InterPro" id="IPR036259">
    <property type="entry name" value="MFS_trans_sf"/>
</dbReference>
<feature type="transmembrane region" description="Helical" evidence="6">
    <location>
        <begin position="321"/>
        <end position="341"/>
    </location>
</feature>
<comment type="caution">
    <text evidence="8">The sequence shown here is derived from an EMBL/GenBank/DDBJ whole genome shotgun (WGS) entry which is preliminary data.</text>
</comment>
<proteinExistence type="predicted"/>
<dbReference type="RefSeq" id="WP_182663801.1">
    <property type="nucleotide sequence ID" value="NZ_VKHS01000274.1"/>
</dbReference>
<dbReference type="AlphaFoldDB" id="A0A7W3T4B1"/>
<evidence type="ECO:0000259" key="7">
    <source>
        <dbReference type="PROSITE" id="PS50850"/>
    </source>
</evidence>
<reference evidence="9" key="1">
    <citation type="submission" date="2019-10" db="EMBL/GenBank/DDBJ databases">
        <title>Streptomyces sp. nov., a novel actinobacterium isolated from alkaline environment.</title>
        <authorList>
            <person name="Golinska P."/>
        </authorList>
    </citation>
    <scope>NUCLEOTIDE SEQUENCE [LARGE SCALE GENOMIC DNA]</scope>
    <source>
        <strain evidence="9">DSM 42108</strain>
    </source>
</reference>
<dbReference type="PROSITE" id="PS50850">
    <property type="entry name" value="MFS"/>
    <property type="match status" value="1"/>
</dbReference>
<accession>A0A7W3T4B1</accession>
<evidence type="ECO:0000256" key="4">
    <source>
        <dbReference type="ARBA" id="ARBA00023136"/>
    </source>
</evidence>
<feature type="transmembrane region" description="Helical" evidence="6">
    <location>
        <begin position="256"/>
        <end position="277"/>
    </location>
</feature>
<keyword evidence="2 6" id="KW-0812">Transmembrane</keyword>
<feature type="transmembrane region" description="Helical" evidence="6">
    <location>
        <begin position="460"/>
        <end position="480"/>
    </location>
</feature>
<dbReference type="Gene3D" id="1.20.1250.20">
    <property type="entry name" value="MFS general substrate transporter like domains"/>
    <property type="match status" value="1"/>
</dbReference>
<dbReference type="Pfam" id="PF07690">
    <property type="entry name" value="MFS_1"/>
    <property type="match status" value="1"/>
</dbReference>
<keyword evidence="4 6" id="KW-0472">Membrane</keyword>
<feature type="transmembrane region" description="Helical" evidence="6">
    <location>
        <begin position="72"/>
        <end position="91"/>
    </location>
</feature>
<dbReference type="SUPFAM" id="SSF103473">
    <property type="entry name" value="MFS general substrate transporter"/>
    <property type="match status" value="1"/>
</dbReference>
<feature type="transmembrane region" description="Helical" evidence="6">
    <location>
        <begin position="233"/>
        <end position="250"/>
    </location>
</feature>
<feature type="transmembrane region" description="Helical" evidence="6">
    <location>
        <begin position="379"/>
        <end position="405"/>
    </location>
</feature>
<feature type="domain" description="Major facilitator superfamily (MFS) profile" evidence="7">
    <location>
        <begin position="40"/>
        <end position="487"/>
    </location>
</feature>
<evidence type="ECO:0000256" key="1">
    <source>
        <dbReference type="ARBA" id="ARBA00004651"/>
    </source>
</evidence>
<feature type="transmembrane region" description="Helical" evidence="6">
    <location>
        <begin position="353"/>
        <end position="373"/>
    </location>
</feature>
<dbReference type="InterPro" id="IPR011701">
    <property type="entry name" value="MFS"/>
</dbReference>
<feature type="compositionally biased region" description="Low complexity" evidence="5">
    <location>
        <begin position="535"/>
        <end position="548"/>
    </location>
</feature>
<dbReference type="PANTHER" id="PTHR23501">
    <property type="entry name" value="MAJOR FACILITATOR SUPERFAMILY"/>
    <property type="match status" value="1"/>
</dbReference>
<dbReference type="GO" id="GO:0022857">
    <property type="term" value="F:transmembrane transporter activity"/>
    <property type="evidence" value="ECO:0007669"/>
    <property type="project" value="InterPro"/>
</dbReference>
<evidence type="ECO:0000256" key="2">
    <source>
        <dbReference type="ARBA" id="ARBA00022692"/>
    </source>
</evidence>
<gene>
    <name evidence="8" type="ORF">FOE67_12955</name>
</gene>
<dbReference type="GO" id="GO:0005886">
    <property type="term" value="C:plasma membrane"/>
    <property type="evidence" value="ECO:0007669"/>
    <property type="project" value="UniProtKB-SubCell"/>
</dbReference>
<feature type="transmembrane region" description="Helical" evidence="6">
    <location>
        <begin position="47"/>
        <end position="66"/>
    </location>
</feature>
<comment type="subcellular location">
    <subcellularLocation>
        <location evidence="1">Cell membrane</location>
        <topology evidence="1">Multi-pass membrane protein</topology>
    </subcellularLocation>
</comment>
<keyword evidence="3 6" id="KW-1133">Transmembrane helix</keyword>
<feature type="region of interest" description="Disordered" evidence="5">
    <location>
        <begin position="1"/>
        <end position="27"/>
    </location>
</feature>
<protein>
    <submittedName>
        <fullName evidence="8">MFS transporter</fullName>
    </submittedName>
</protein>
<feature type="region of interest" description="Disordered" evidence="5">
    <location>
        <begin position="490"/>
        <end position="561"/>
    </location>
</feature>
<name>A0A7W3T4B1_9ACTN</name>
<evidence type="ECO:0000313" key="8">
    <source>
        <dbReference type="EMBL" id="MBB0230396.1"/>
    </source>
</evidence>
<feature type="transmembrane region" description="Helical" evidence="6">
    <location>
        <begin position="425"/>
        <end position="448"/>
    </location>
</feature>
<feature type="transmembrane region" description="Helical" evidence="6">
    <location>
        <begin position="163"/>
        <end position="181"/>
    </location>
</feature>
<evidence type="ECO:0000256" key="3">
    <source>
        <dbReference type="ARBA" id="ARBA00022989"/>
    </source>
</evidence>
<feature type="transmembrane region" description="Helical" evidence="6">
    <location>
        <begin position="103"/>
        <end position="121"/>
    </location>
</feature>